<dbReference type="AlphaFoldDB" id="K9TRJ2"/>
<reference evidence="1 2" key="1">
    <citation type="submission" date="2012-06" db="EMBL/GenBank/DDBJ databases">
        <title>Finished chromosome of genome of Oscillatoria acuminata PCC 6304.</title>
        <authorList>
            <consortium name="US DOE Joint Genome Institute"/>
            <person name="Gugger M."/>
            <person name="Coursin T."/>
            <person name="Rippka R."/>
            <person name="Tandeau De Marsac N."/>
            <person name="Huntemann M."/>
            <person name="Wei C.-L."/>
            <person name="Han J."/>
            <person name="Detter J.C."/>
            <person name="Han C."/>
            <person name="Tapia R."/>
            <person name="Davenport K."/>
            <person name="Daligault H."/>
            <person name="Erkkila T."/>
            <person name="Gu W."/>
            <person name="Munk A.C.C."/>
            <person name="Teshima H."/>
            <person name="Xu Y."/>
            <person name="Chain P."/>
            <person name="Chen A."/>
            <person name="Krypides N."/>
            <person name="Mavromatis K."/>
            <person name="Markowitz V."/>
            <person name="Szeto E."/>
            <person name="Ivanova N."/>
            <person name="Mikhailova N."/>
            <person name="Ovchinnikova G."/>
            <person name="Pagani I."/>
            <person name="Pati A."/>
            <person name="Goodwin L."/>
            <person name="Peters L."/>
            <person name="Pitluck S."/>
            <person name="Woyke T."/>
            <person name="Kerfeld C."/>
        </authorList>
    </citation>
    <scope>NUCLEOTIDE SEQUENCE [LARGE SCALE GENOMIC DNA]</scope>
    <source>
        <strain evidence="1 2">PCC 6304</strain>
    </source>
</reference>
<organism evidence="1 2">
    <name type="scientific">Oscillatoria acuminata PCC 6304</name>
    <dbReference type="NCBI Taxonomy" id="56110"/>
    <lineage>
        <taxon>Bacteria</taxon>
        <taxon>Bacillati</taxon>
        <taxon>Cyanobacteriota</taxon>
        <taxon>Cyanophyceae</taxon>
        <taxon>Oscillatoriophycideae</taxon>
        <taxon>Oscillatoriales</taxon>
        <taxon>Oscillatoriaceae</taxon>
        <taxon>Oscillatoria</taxon>
    </lineage>
</organism>
<protein>
    <submittedName>
        <fullName evidence="1">Uncharacterized protein</fullName>
    </submittedName>
</protein>
<dbReference type="KEGG" id="oac:Oscil6304_5127"/>
<dbReference type="eggNOG" id="ENOG5033GVZ">
    <property type="taxonomic scope" value="Bacteria"/>
</dbReference>
<sequence length="203" mass="21918">MLAPSGGRKHCAPTIRFYRPLNTVGSMITTLSLNRHRKARIWLGELPNLINPDYPFIERCLSGSASDLTHLQQGAIEMIIPSAGRALYGLLGGGFLPDRSGELVVKVAVSEKDELEMPESLASNFDTVYRGLPVEYADSVLSGIVDAGEILGSGLLLCNCAAHSPVGSSPRLFRQLALIWVRLIASQTESVSEEELTRLVSVG</sequence>
<accession>K9TRJ2</accession>
<evidence type="ECO:0000313" key="1">
    <source>
        <dbReference type="EMBL" id="AFY84629.1"/>
    </source>
</evidence>
<dbReference type="EMBL" id="CP003607">
    <property type="protein sequence ID" value="AFY84629.1"/>
    <property type="molecule type" value="Genomic_DNA"/>
</dbReference>
<proteinExistence type="predicted"/>
<gene>
    <name evidence="1" type="ORF">Oscil6304_5127</name>
</gene>
<dbReference type="Proteomes" id="UP000010367">
    <property type="component" value="Chromosome"/>
</dbReference>
<dbReference type="HOGENOM" id="CLU_125396_0_0_3"/>
<keyword evidence="2" id="KW-1185">Reference proteome</keyword>
<dbReference type="InParanoid" id="K9TRJ2"/>
<evidence type="ECO:0000313" key="2">
    <source>
        <dbReference type="Proteomes" id="UP000010367"/>
    </source>
</evidence>
<name>K9TRJ2_9CYAN</name>